<reference evidence="1" key="1">
    <citation type="submission" date="2020-03" db="EMBL/GenBank/DDBJ databases">
        <title>Castanea mollissima Vanexum genome sequencing.</title>
        <authorList>
            <person name="Staton M."/>
        </authorList>
    </citation>
    <scope>NUCLEOTIDE SEQUENCE</scope>
    <source>
        <tissue evidence="1">Leaf</tissue>
    </source>
</reference>
<dbReference type="EMBL" id="JRKL02000435">
    <property type="protein sequence ID" value="KAF3971400.1"/>
    <property type="molecule type" value="Genomic_DNA"/>
</dbReference>
<gene>
    <name evidence="1" type="ORF">CMV_004995</name>
</gene>
<organism evidence="1 2">
    <name type="scientific">Castanea mollissima</name>
    <name type="common">Chinese chestnut</name>
    <dbReference type="NCBI Taxonomy" id="60419"/>
    <lineage>
        <taxon>Eukaryota</taxon>
        <taxon>Viridiplantae</taxon>
        <taxon>Streptophyta</taxon>
        <taxon>Embryophyta</taxon>
        <taxon>Tracheophyta</taxon>
        <taxon>Spermatophyta</taxon>
        <taxon>Magnoliopsida</taxon>
        <taxon>eudicotyledons</taxon>
        <taxon>Gunneridae</taxon>
        <taxon>Pentapetalae</taxon>
        <taxon>rosids</taxon>
        <taxon>fabids</taxon>
        <taxon>Fagales</taxon>
        <taxon>Fagaceae</taxon>
        <taxon>Castanea</taxon>
    </lineage>
</organism>
<evidence type="ECO:0000313" key="1">
    <source>
        <dbReference type="EMBL" id="KAF3971400.1"/>
    </source>
</evidence>
<evidence type="ECO:0000313" key="2">
    <source>
        <dbReference type="Proteomes" id="UP000737018"/>
    </source>
</evidence>
<dbReference type="Proteomes" id="UP000737018">
    <property type="component" value="Unassembled WGS sequence"/>
</dbReference>
<sequence>MLGKRVEVSTLWKYGKVSTPRKHGEWSCLICKGDGTNPFSFFLFINGQSSQPLSSSDPSQTSTHYWLSSSPHLSSFPFIALALFTGSSEKKKICQKGFLITAHYPKQSDLSQTRTY</sequence>
<comment type="caution">
    <text evidence="1">The sequence shown here is derived from an EMBL/GenBank/DDBJ whole genome shotgun (WGS) entry which is preliminary data.</text>
</comment>
<proteinExistence type="predicted"/>
<protein>
    <submittedName>
        <fullName evidence="1">Uncharacterized protein</fullName>
    </submittedName>
</protein>
<accession>A0A8J4RKU1</accession>
<dbReference type="AlphaFoldDB" id="A0A8J4RKU1"/>
<name>A0A8J4RKU1_9ROSI</name>
<keyword evidence="2" id="KW-1185">Reference proteome</keyword>